<feature type="domain" description="Peptidase M16 N-terminal" evidence="3">
    <location>
        <begin position="79"/>
        <end position="212"/>
    </location>
</feature>
<organism evidence="5">
    <name type="scientific">Eiseniibacteriota bacterium</name>
    <dbReference type="NCBI Taxonomy" id="2212470"/>
    <lineage>
        <taxon>Bacteria</taxon>
        <taxon>Candidatus Eiseniibacteriota</taxon>
    </lineage>
</organism>
<comment type="similarity">
    <text evidence="1">Belongs to the peptidase M16 family.</text>
</comment>
<dbReference type="GO" id="GO:0046872">
    <property type="term" value="F:metal ion binding"/>
    <property type="evidence" value="ECO:0007669"/>
    <property type="project" value="InterPro"/>
</dbReference>
<evidence type="ECO:0000256" key="1">
    <source>
        <dbReference type="ARBA" id="ARBA00007261"/>
    </source>
</evidence>
<feature type="signal peptide" evidence="2">
    <location>
        <begin position="1"/>
        <end position="39"/>
    </location>
</feature>
<keyword evidence="2" id="KW-0732">Signal</keyword>
<dbReference type="InterPro" id="IPR007863">
    <property type="entry name" value="Peptidase_M16_C"/>
</dbReference>
<dbReference type="EMBL" id="DSQF01000028">
    <property type="protein sequence ID" value="HGZ44434.1"/>
    <property type="molecule type" value="Genomic_DNA"/>
</dbReference>
<dbReference type="InterPro" id="IPR011249">
    <property type="entry name" value="Metalloenz_LuxS/M16"/>
</dbReference>
<feature type="chain" id="PRO_5032381814" evidence="2">
    <location>
        <begin position="40"/>
        <end position="719"/>
    </location>
</feature>
<evidence type="ECO:0000256" key="2">
    <source>
        <dbReference type="SAM" id="SignalP"/>
    </source>
</evidence>
<reference evidence="5" key="1">
    <citation type="journal article" date="2020" name="mSystems">
        <title>Genome- and Community-Level Interaction Insights into Carbon Utilization and Element Cycling Functions of Hydrothermarchaeota in Hydrothermal Sediment.</title>
        <authorList>
            <person name="Zhou Z."/>
            <person name="Liu Y."/>
            <person name="Xu W."/>
            <person name="Pan J."/>
            <person name="Luo Z.H."/>
            <person name="Li M."/>
        </authorList>
    </citation>
    <scope>NUCLEOTIDE SEQUENCE [LARGE SCALE GENOMIC DNA]</scope>
    <source>
        <strain evidence="5">SpSt-381</strain>
    </source>
</reference>
<comment type="caution">
    <text evidence="5">The sequence shown here is derived from an EMBL/GenBank/DDBJ whole genome shotgun (WGS) entry which is preliminary data.</text>
</comment>
<protein>
    <submittedName>
        <fullName evidence="5">Insulinase family protein</fullName>
    </submittedName>
</protein>
<evidence type="ECO:0000259" key="4">
    <source>
        <dbReference type="Pfam" id="PF05193"/>
    </source>
</evidence>
<evidence type="ECO:0000259" key="3">
    <source>
        <dbReference type="Pfam" id="PF00675"/>
    </source>
</evidence>
<dbReference type="Pfam" id="PF00675">
    <property type="entry name" value="Peptidase_M16"/>
    <property type="match status" value="1"/>
</dbReference>
<sequence>MMRGTRSTRRRAAAAAARSPLLAAAARAVAALAAAPALAALLAVPAAAAAPGWSVPKPVERTLTNGLRVLVFPDARSGLVQVTLRLPAGVDAEPEGQSGLAQITAQLALRGTATRDAAAFARDQAALGATLHASAAREWATVSGLFLAPRWTEGLALVADAASSPVFLDSEVLRAVLQSTRAVEAAQASPAAVADERLWLEALAGHPGARPTSGAPEQLSRLNREAVRSFHRERWRPGGSVLMIAGAVEPEAAFAAAAEAFRLWSGAAAPRAAATPAARPARVVIVDRPAETVEVRLGAAVPGRAAADDAARSLAARLFEESLARRAAGWGRTGGDARAAFATLRDEGLWSVAASAPADSAATLVRRLRAAWRDALAAPPAAAEVRRAAAAAAGGFPFQFETLAGRLAVWNTADHVGATAALDGWAAAVRALTPADVHAAARRGLDLDRLTIVAVGPAARLEKALAAFGPVEVVRPAAAVAGTLEASPEEEAEGRRLVGLALAAHGGEAALRGILDSVTDSRVVLTLQGQIIEGRLRQMRKEPDKLIFLTSYQNVEQRQVLNGRRAWTQTSRGETREADSLGVETLRNGFHSDLPHLLRLAADPATRLAARGTERIGGIVARRVEAVLPSGDRRTFLFDAETHRLAAMDATEMVAGGPVPARRLYRDYRTVEGVVWPHEEERQIAGERLMLISTESVRFNTGVRDADFAPPSAAPAPGR</sequence>
<proteinExistence type="inferred from homology"/>
<feature type="domain" description="Peptidase M16 C-terminal" evidence="4">
    <location>
        <begin position="222"/>
        <end position="390"/>
    </location>
</feature>
<dbReference type="PANTHER" id="PTHR11851:SF49">
    <property type="entry name" value="MITOCHONDRIAL-PROCESSING PEPTIDASE SUBUNIT ALPHA"/>
    <property type="match status" value="1"/>
</dbReference>
<dbReference type="PANTHER" id="PTHR11851">
    <property type="entry name" value="METALLOPROTEASE"/>
    <property type="match status" value="1"/>
</dbReference>
<dbReference type="Gene3D" id="3.30.830.10">
    <property type="entry name" value="Metalloenzyme, LuxS/M16 peptidase-like"/>
    <property type="match status" value="2"/>
</dbReference>
<evidence type="ECO:0000313" key="5">
    <source>
        <dbReference type="EMBL" id="HGZ44434.1"/>
    </source>
</evidence>
<dbReference type="SUPFAM" id="SSF63411">
    <property type="entry name" value="LuxS/MPP-like metallohydrolase"/>
    <property type="match status" value="2"/>
</dbReference>
<accession>A0A832I6H5</accession>
<dbReference type="InterPro" id="IPR050361">
    <property type="entry name" value="MPP/UQCRC_Complex"/>
</dbReference>
<dbReference type="InterPro" id="IPR011765">
    <property type="entry name" value="Pept_M16_N"/>
</dbReference>
<gene>
    <name evidence="5" type="ORF">ENR23_13640</name>
</gene>
<dbReference type="AlphaFoldDB" id="A0A832I6H5"/>
<dbReference type="Pfam" id="PF05193">
    <property type="entry name" value="Peptidase_M16_C"/>
    <property type="match status" value="1"/>
</dbReference>
<name>A0A832I6H5_UNCEI</name>